<evidence type="ECO:0008006" key="3">
    <source>
        <dbReference type="Google" id="ProtNLM"/>
    </source>
</evidence>
<dbReference type="Proteomes" id="UP000251889">
    <property type="component" value="Unassembled WGS sequence"/>
</dbReference>
<name>A0A364XTU0_9BACT</name>
<dbReference type="RefSeq" id="WP_112750189.1">
    <property type="nucleotide sequence ID" value="NZ_QMFY01000037.1"/>
</dbReference>
<gene>
    <name evidence="1" type="ORF">DQQ10_27605</name>
</gene>
<accession>A0A364XTU0</accession>
<reference evidence="1 2" key="1">
    <citation type="submission" date="2018-06" db="EMBL/GenBank/DDBJ databases">
        <title>Chryseolinea flavus sp. nov., a member of the phylum Bacteroidetes isolated from soil.</title>
        <authorList>
            <person name="Li Y."/>
            <person name="Wang J."/>
        </authorList>
    </citation>
    <scope>NUCLEOTIDE SEQUENCE [LARGE SCALE GENOMIC DNA]</scope>
    <source>
        <strain evidence="1 2">SDU1-6</strain>
    </source>
</reference>
<proteinExistence type="predicted"/>
<dbReference type="AlphaFoldDB" id="A0A364XTU0"/>
<keyword evidence="2" id="KW-1185">Reference proteome</keyword>
<evidence type="ECO:0000313" key="2">
    <source>
        <dbReference type="Proteomes" id="UP000251889"/>
    </source>
</evidence>
<dbReference type="OrthoDB" id="1496005at2"/>
<comment type="caution">
    <text evidence="1">The sequence shown here is derived from an EMBL/GenBank/DDBJ whole genome shotgun (WGS) entry which is preliminary data.</text>
</comment>
<evidence type="ECO:0000313" key="1">
    <source>
        <dbReference type="EMBL" id="RAV97592.1"/>
    </source>
</evidence>
<protein>
    <recommendedName>
        <fullName evidence="3">HEPN domain-containing protein</fullName>
    </recommendedName>
</protein>
<dbReference type="EMBL" id="QMFY01000037">
    <property type="protein sequence ID" value="RAV97592.1"/>
    <property type="molecule type" value="Genomic_DNA"/>
</dbReference>
<sequence length="138" mass="16021">MNSSLFREAYVAFSVELHLKDLHVILTGKAPRIHNIHKLFEKLPPSIKQEILAHESISKNPFMTSGDIFSSQYFSQTYTLNDRFLDQMKAISDGFEKWRYAHESVTLKYDSFFAIGLIEAVASTADNIRQQNYKKMKR</sequence>
<organism evidence="1 2">
    <name type="scientific">Pseudochryseolinea flava</name>
    <dbReference type="NCBI Taxonomy" id="2059302"/>
    <lineage>
        <taxon>Bacteria</taxon>
        <taxon>Pseudomonadati</taxon>
        <taxon>Bacteroidota</taxon>
        <taxon>Cytophagia</taxon>
        <taxon>Cytophagales</taxon>
        <taxon>Fulvivirgaceae</taxon>
        <taxon>Pseudochryseolinea</taxon>
    </lineage>
</organism>